<dbReference type="InterPro" id="IPR007348">
    <property type="entry name" value="CopC_dom"/>
</dbReference>
<keyword evidence="3 7" id="KW-0732">Signal</keyword>
<dbReference type="PANTHER" id="PTHR34820:SF4">
    <property type="entry name" value="INNER MEMBRANE PROTEIN YEBZ"/>
    <property type="match status" value="1"/>
</dbReference>
<dbReference type="GO" id="GO:0005886">
    <property type="term" value="C:plasma membrane"/>
    <property type="evidence" value="ECO:0007669"/>
    <property type="project" value="TreeGrafter"/>
</dbReference>
<keyword evidence="10" id="KW-1185">Reference proteome</keyword>
<feature type="chain" id="PRO_5038939844" evidence="7">
    <location>
        <begin position="20"/>
        <end position="203"/>
    </location>
</feature>
<dbReference type="SUPFAM" id="SSF81296">
    <property type="entry name" value="E set domains"/>
    <property type="match status" value="1"/>
</dbReference>
<gene>
    <name evidence="9" type="ORF">EBM89_17295</name>
</gene>
<reference evidence="9 10" key="1">
    <citation type="submission" date="2018-10" db="EMBL/GenBank/DDBJ databases">
        <title>Isolation, diversity and antifungal activity of actinobacteria from wheat.</title>
        <authorList>
            <person name="Han C."/>
        </authorList>
    </citation>
    <scope>NUCLEOTIDE SEQUENCE [LARGE SCALE GENOMIC DNA]</scope>
    <source>
        <strain evidence="9 10">NEAU-YY56</strain>
    </source>
</reference>
<evidence type="ECO:0000256" key="2">
    <source>
        <dbReference type="ARBA" id="ARBA00022723"/>
    </source>
</evidence>
<comment type="caution">
    <text evidence="9">The sequence shown here is derived from an EMBL/GenBank/DDBJ whole genome shotgun (WGS) entry which is preliminary data.</text>
</comment>
<keyword evidence="4" id="KW-0186">Copper</keyword>
<evidence type="ECO:0000256" key="3">
    <source>
        <dbReference type="ARBA" id="ARBA00022729"/>
    </source>
</evidence>
<evidence type="ECO:0000256" key="4">
    <source>
        <dbReference type="ARBA" id="ARBA00023008"/>
    </source>
</evidence>
<keyword evidence="6" id="KW-1133">Transmembrane helix</keyword>
<dbReference type="EMBL" id="RFFI01000124">
    <property type="protein sequence ID" value="RMI04883.1"/>
    <property type="molecule type" value="Genomic_DNA"/>
</dbReference>
<dbReference type="Proteomes" id="UP000269289">
    <property type="component" value="Unassembled WGS sequence"/>
</dbReference>
<dbReference type="GO" id="GO:0042597">
    <property type="term" value="C:periplasmic space"/>
    <property type="evidence" value="ECO:0007669"/>
    <property type="project" value="InterPro"/>
</dbReference>
<keyword evidence="6" id="KW-0472">Membrane</keyword>
<evidence type="ECO:0000259" key="8">
    <source>
        <dbReference type="Pfam" id="PF04234"/>
    </source>
</evidence>
<dbReference type="GO" id="GO:0030313">
    <property type="term" value="C:cell envelope"/>
    <property type="evidence" value="ECO:0007669"/>
    <property type="project" value="UniProtKB-SubCell"/>
</dbReference>
<dbReference type="InterPro" id="IPR032694">
    <property type="entry name" value="CopC/D"/>
</dbReference>
<comment type="subcellular location">
    <subcellularLocation>
        <location evidence="1">Cell envelope</location>
    </subcellularLocation>
</comment>
<dbReference type="PANTHER" id="PTHR34820">
    <property type="entry name" value="INNER MEMBRANE PROTEIN YEBZ"/>
    <property type="match status" value="1"/>
</dbReference>
<feature type="compositionally biased region" description="Low complexity" evidence="5">
    <location>
        <begin position="137"/>
        <end position="161"/>
    </location>
</feature>
<dbReference type="Gene3D" id="2.60.40.1220">
    <property type="match status" value="1"/>
</dbReference>
<organism evidence="9 10">
    <name type="scientific">Cellulomonas triticagri</name>
    <dbReference type="NCBI Taxonomy" id="2483352"/>
    <lineage>
        <taxon>Bacteria</taxon>
        <taxon>Bacillati</taxon>
        <taxon>Actinomycetota</taxon>
        <taxon>Actinomycetes</taxon>
        <taxon>Micrococcales</taxon>
        <taxon>Cellulomonadaceae</taxon>
        <taxon>Cellulomonas</taxon>
    </lineage>
</organism>
<keyword evidence="2" id="KW-0479">Metal-binding</keyword>
<dbReference type="AlphaFoldDB" id="A0A3M2J094"/>
<evidence type="ECO:0000256" key="5">
    <source>
        <dbReference type="SAM" id="MobiDB-lite"/>
    </source>
</evidence>
<sequence>MSCAPRRALARLAAGPALAGLLLLSTATAAAAHDELIGSAPAADAALDVAPDHVRLDYNADVLTFGAAVVVADRSGGTWQTGEPVMDGPSVTVPLDPAMPDGAYEVRWRVVSSDGHPITGLVPFTVGDVVPAPDPTTPASGSAAPAGAADTADPADAATGTEVSAPAAASPWRTVAVAAGGAVLALGLYLLVGLVRRRRAATS</sequence>
<name>A0A3M2J094_9CELL</name>
<dbReference type="Pfam" id="PF04234">
    <property type="entry name" value="CopC"/>
    <property type="match status" value="1"/>
</dbReference>
<dbReference type="GO" id="GO:0006825">
    <property type="term" value="P:copper ion transport"/>
    <property type="evidence" value="ECO:0007669"/>
    <property type="project" value="InterPro"/>
</dbReference>
<feature type="signal peptide" evidence="7">
    <location>
        <begin position="1"/>
        <end position="19"/>
    </location>
</feature>
<protein>
    <submittedName>
        <fullName evidence="9">Copper resistance protein CopC</fullName>
    </submittedName>
</protein>
<accession>A0A3M2J094</accession>
<evidence type="ECO:0000256" key="6">
    <source>
        <dbReference type="SAM" id="Phobius"/>
    </source>
</evidence>
<dbReference type="GO" id="GO:0005507">
    <property type="term" value="F:copper ion binding"/>
    <property type="evidence" value="ECO:0007669"/>
    <property type="project" value="InterPro"/>
</dbReference>
<dbReference type="GO" id="GO:0046688">
    <property type="term" value="P:response to copper ion"/>
    <property type="evidence" value="ECO:0007669"/>
    <property type="project" value="InterPro"/>
</dbReference>
<evidence type="ECO:0000313" key="10">
    <source>
        <dbReference type="Proteomes" id="UP000269289"/>
    </source>
</evidence>
<feature type="transmembrane region" description="Helical" evidence="6">
    <location>
        <begin position="175"/>
        <end position="195"/>
    </location>
</feature>
<evidence type="ECO:0000256" key="1">
    <source>
        <dbReference type="ARBA" id="ARBA00004196"/>
    </source>
</evidence>
<keyword evidence="6" id="KW-0812">Transmembrane</keyword>
<proteinExistence type="predicted"/>
<evidence type="ECO:0000313" key="9">
    <source>
        <dbReference type="EMBL" id="RMI04883.1"/>
    </source>
</evidence>
<dbReference type="RefSeq" id="WP_122150884.1">
    <property type="nucleotide sequence ID" value="NZ_RFFI01000124.1"/>
</dbReference>
<dbReference type="OrthoDB" id="5242236at2"/>
<feature type="region of interest" description="Disordered" evidence="5">
    <location>
        <begin position="132"/>
        <end position="166"/>
    </location>
</feature>
<feature type="domain" description="CopC" evidence="8">
    <location>
        <begin position="33"/>
        <end position="126"/>
    </location>
</feature>
<dbReference type="InterPro" id="IPR014755">
    <property type="entry name" value="Cu-Rt/internalin_Ig-like"/>
</dbReference>
<dbReference type="InterPro" id="IPR014756">
    <property type="entry name" value="Ig_E-set"/>
</dbReference>
<evidence type="ECO:0000256" key="7">
    <source>
        <dbReference type="SAM" id="SignalP"/>
    </source>
</evidence>